<dbReference type="PANTHER" id="PTHR23220">
    <property type="entry name" value="INTEGRIN ALPHA"/>
    <property type="match status" value="1"/>
</dbReference>
<dbReference type="SUPFAM" id="SSF69179">
    <property type="entry name" value="Integrin domains"/>
    <property type="match status" value="1"/>
</dbReference>
<keyword evidence="4" id="KW-0325">Glycoprotein</keyword>
<gene>
    <name evidence="6" type="ORF">LAZ67_13003253</name>
</gene>
<evidence type="ECO:0000313" key="7">
    <source>
        <dbReference type="Proteomes" id="UP001235939"/>
    </source>
</evidence>
<evidence type="ECO:0000313" key="6">
    <source>
        <dbReference type="EMBL" id="UYV76282.1"/>
    </source>
</evidence>
<proteinExistence type="predicted"/>
<evidence type="ECO:0000256" key="3">
    <source>
        <dbReference type="ARBA" id="ARBA00023136"/>
    </source>
</evidence>
<evidence type="ECO:0000256" key="1">
    <source>
        <dbReference type="ARBA" id="ARBA00004479"/>
    </source>
</evidence>
<sequence>MTKSFSFEACFTLASGVVNGPVRLRYHIEAEPGRKVSRVKFAGSLHTDTPHVLDREVTLRHRSRHCSRELAYLKEKSDIQHPVAMMLSYSLLQKEPRMPLDGEPLPDLGRFPILNRREALRRFEAKFLKDCGSDEICESNLHLRAELDLPSFVLYGTWLMGKERRLEPFDCGSEGEWKDDGLKGSKFQNKNVFSELSERLPWRTDNTEAV</sequence>
<comment type="subcellular location">
    <subcellularLocation>
        <location evidence="1">Membrane</location>
        <topology evidence="1">Single-pass type I membrane protein</topology>
    </subcellularLocation>
</comment>
<accession>A0ABY6L765</accession>
<dbReference type="EMBL" id="CP092875">
    <property type="protein sequence ID" value="UYV76282.1"/>
    <property type="molecule type" value="Genomic_DNA"/>
</dbReference>
<evidence type="ECO:0000256" key="2">
    <source>
        <dbReference type="ARBA" id="ARBA00023037"/>
    </source>
</evidence>
<dbReference type="PANTHER" id="PTHR23220:SF122">
    <property type="entry name" value="INTEGRIN ALPHA-PS1"/>
    <property type="match status" value="1"/>
</dbReference>
<dbReference type="InterPro" id="IPR013649">
    <property type="entry name" value="Integrin_alpha_Ig-like_1"/>
</dbReference>
<keyword evidence="2" id="KW-0401">Integrin</keyword>
<evidence type="ECO:0000259" key="5">
    <source>
        <dbReference type="Pfam" id="PF08441"/>
    </source>
</evidence>
<dbReference type="Gene3D" id="2.60.40.1460">
    <property type="entry name" value="Integrin domains. Chain A, domain 2"/>
    <property type="match status" value="1"/>
</dbReference>
<dbReference type="Proteomes" id="UP001235939">
    <property type="component" value="Chromosome 13"/>
</dbReference>
<reference evidence="6 7" key="1">
    <citation type="submission" date="2022-01" db="EMBL/GenBank/DDBJ databases">
        <title>A chromosomal length assembly of Cordylochernes scorpioides.</title>
        <authorList>
            <person name="Zeh D."/>
            <person name="Zeh J."/>
        </authorList>
    </citation>
    <scope>NUCLEOTIDE SEQUENCE [LARGE SCALE GENOMIC DNA]</scope>
    <source>
        <strain evidence="6">IN4F17</strain>
        <tissue evidence="6">Whole Body</tissue>
    </source>
</reference>
<dbReference type="Pfam" id="PF08441">
    <property type="entry name" value="Integrin_A_Ig_1"/>
    <property type="match status" value="1"/>
</dbReference>
<keyword evidence="7" id="KW-1185">Reference proteome</keyword>
<dbReference type="InterPro" id="IPR032695">
    <property type="entry name" value="Integrin_dom_sf"/>
</dbReference>
<evidence type="ECO:0000256" key="4">
    <source>
        <dbReference type="ARBA" id="ARBA00023180"/>
    </source>
</evidence>
<feature type="domain" description="Integrin alpha first immunoglubulin-like" evidence="5">
    <location>
        <begin position="5"/>
        <end position="130"/>
    </location>
</feature>
<keyword evidence="3" id="KW-0472">Membrane</keyword>
<organism evidence="6 7">
    <name type="scientific">Cordylochernes scorpioides</name>
    <dbReference type="NCBI Taxonomy" id="51811"/>
    <lineage>
        <taxon>Eukaryota</taxon>
        <taxon>Metazoa</taxon>
        <taxon>Ecdysozoa</taxon>
        <taxon>Arthropoda</taxon>
        <taxon>Chelicerata</taxon>
        <taxon>Arachnida</taxon>
        <taxon>Pseudoscorpiones</taxon>
        <taxon>Cheliferoidea</taxon>
        <taxon>Chernetidae</taxon>
        <taxon>Cordylochernes</taxon>
    </lineage>
</organism>
<name>A0ABY6L765_9ARAC</name>
<protein>
    <submittedName>
        <fullName evidence="6">ITGA7</fullName>
    </submittedName>
</protein>